<protein>
    <submittedName>
        <fullName evidence="1">Uncharacterized protein</fullName>
    </submittedName>
</protein>
<gene>
    <name evidence="1" type="ORF">HMPREF3213_03527</name>
</gene>
<dbReference type="EMBL" id="LRPN01000180">
    <property type="protein sequence ID" value="KWZ77045.1"/>
    <property type="molecule type" value="Genomic_DNA"/>
</dbReference>
<sequence length="52" mass="5785">MAGKAESFKAGFSRQLYRILLNGNRLCFGDPGLGLAFLAGSMRESRISYCYF</sequence>
<dbReference type="PATRIC" id="fig|1398.22.peg.3533"/>
<dbReference type="Proteomes" id="UP000070376">
    <property type="component" value="Unassembled WGS sequence"/>
</dbReference>
<proteinExistence type="predicted"/>
<dbReference type="AlphaFoldDB" id="A0A150K546"/>
<evidence type="ECO:0000313" key="2">
    <source>
        <dbReference type="Proteomes" id="UP000070376"/>
    </source>
</evidence>
<comment type="caution">
    <text evidence="1">The sequence shown here is derived from an EMBL/GenBank/DDBJ whole genome shotgun (WGS) entry which is preliminary data.</text>
</comment>
<accession>A0A150K546</accession>
<reference evidence="2" key="1">
    <citation type="submission" date="2016-01" db="EMBL/GenBank/DDBJ databases">
        <authorList>
            <person name="Mitreva M."/>
            <person name="Pepin K.H."/>
            <person name="Mihindukulasuriya K.A."/>
            <person name="Fulton R."/>
            <person name="Fronick C."/>
            <person name="O'Laughlin M."/>
            <person name="Miner T."/>
            <person name="Herter B."/>
            <person name="Rosa B.A."/>
            <person name="Cordes M."/>
            <person name="Tomlinson C."/>
            <person name="Wollam A."/>
            <person name="Palsikar V.B."/>
            <person name="Mardis E.R."/>
            <person name="Wilson R.K."/>
        </authorList>
    </citation>
    <scope>NUCLEOTIDE SEQUENCE [LARGE SCALE GENOMIC DNA]</scope>
    <source>
        <strain evidence="2">GED7749B</strain>
    </source>
</reference>
<evidence type="ECO:0000313" key="1">
    <source>
        <dbReference type="EMBL" id="KWZ77045.1"/>
    </source>
</evidence>
<organism evidence="1 2">
    <name type="scientific">Heyndrickxia coagulans</name>
    <name type="common">Weizmannia coagulans</name>
    <dbReference type="NCBI Taxonomy" id="1398"/>
    <lineage>
        <taxon>Bacteria</taxon>
        <taxon>Bacillati</taxon>
        <taxon>Bacillota</taxon>
        <taxon>Bacilli</taxon>
        <taxon>Bacillales</taxon>
        <taxon>Bacillaceae</taxon>
        <taxon>Heyndrickxia</taxon>
    </lineage>
</organism>
<name>A0A150K546_HEYCO</name>